<protein>
    <submittedName>
        <fullName evidence="1">Uncharacterized protein</fullName>
    </submittedName>
</protein>
<comment type="caution">
    <text evidence="1">The sequence shown here is derived from an EMBL/GenBank/DDBJ whole genome shotgun (WGS) entry which is preliminary data.</text>
</comment>
<keyword evidence="2" id="KW-1185">Reference proteome</keyword>
<dbReference type="Proteomes" id="UP000077051">
    <property type="component" value="Unassembled WGS sequence"/>
</dbReference>
<evidence type="ECO:0000313" key="2">
    <source>
        <dbReference type="Proteomes" id="UP000077051"/>
    </source>
</evidence>
<name>A0A168MRW9_MUCCL</name>
<sequence>MLQNKYLYNLDERKTIPDSDDDDYVCVVVVMEEPQNVGPFVDFDTATAAFADYYSNRRLKPEYLAFIRDEYSISPVVTPAADPIERLRAQFPSHLFYANTIYNAKTNLKTDLLAGRTPIQLLIDITTPIEDYKFDVHYNANGKLLNIFFRHEKSLVRFNRFPTALIMDSIYRTNRWEMPFLEMKEFYFVDASPEVIATDKEEALILDINEVFPPSVACKAYVHQHVPEDYMHIWLHTHNHVDTQRVPRQVTFTFALATRHVVCLHVDRRLCTGNAQLNMLQLFTIKIHSMRIHHAHHFMCVLYIRYSTPELINLAFHPDIHLQCNSHIQGSTLCQSRDAL</sequence>
<reference evidence="1 2" key="1">
    <citation type="submission" date="2015-06" db="EMBL/GenBank/DDBJ databases">
        <title>Expansion of signal transduction pathways in fungi by whole-genome duplication.</title>
        <authorList>
            <consortium name="DOE Joint Genome Institute"/>
            <person name="Corrochano L.M."/>
            <person name="Kuo A."/>
            <person name="Marcet-Houben M."/>
            <person name="Polaino S."/>
            <person name="Salamov A."/>
            <person name="Villalobos J.M."/>
            <person name="Alvarez M.I."/>
            <person name="Avalos J."/>
            <person name="Benito E.P."/>
            <person name="Benoit I."/>
            <person name="Burger G."/>
            <person name="Camino L.P."/>
            <person name="Canovas D."/>
            <person name="Cerda-Olmedo E."/>
            <person name="Cheng J.-F."/>
            <person name="Dominguez A."/>
            <person name="Elias M."/>
            <person name="Eslava A.P."/>
            <person name="Glaser F."/>
            <person name="Grimwood J."/>
            <person name="Gutierrez G."/>
            <person name="Heitman J."/>
            <person name="Henrissat B."/>
            <person name="Iturriaga E.A."/>
            <person name="Lang B.F."/>
            <person name="Lavin J.L."/>
            <person name="Lee S."/>
            <person name="Li W."/>
            <person name="Lindquist E."/>
            <person name="Lopez-Garcia S."/>
            <person name="Luque E.M."/>
            <person name="Marcos A.T."/>
            <person name="Martin J."/>
            <person name="Mccluskey K."/>
            <person name="Medina H.R."/>
            <person name="Miralles-Duran A."/>
            <person name="Miyazaki A."/>
            <person name="Munoz-Torres E."/>
            <person name="Oguiza J.A."/>
            <person name="Ohm R."/>
            <person name="Olmedo M."/>
            <person name="Orejas M."/>
            <person name="Ortiz-Castellanos L."/>
            <person name="Pisabarro A.G."/>
            <person name="Rodriguez-Romero J."/>
            <person name="Ruiz-Herrera J."/>
            <person name="Ruiz-Vazquez R."/>
            <person name="Sanz C."/>
            <person name="Schackwitz W."/>
            <person name="Schmutz J."/>
            <person name="Shahriari M."/>
            <person name="Shelest E."/>
            <person name="Silva-Franco F."/>
            <person name="Soanes D."/>
            <person name="Syed K."/>
            <person name="Tagua V.G."/>
            <person name="Talbot N.J."/>
            <person name="Thon M."/>
            <person name="De Vries R.P."/>
            <person name="Wiebenga A."/>
            <person name="Yadav J.S."/>
            <person name="Braun E.L."/>
            <person name="Baker S."/>
            <person name="Garre V."/>
            <person name="Horwitz B."/>
            <person name="Torres-Martinez S."/>
            <person name="Idnurm A."/>
            <person name="Herrera-Estrella A."/>
            <person name="Gabaldon T."/>
            <person name="Grigoriev I.V."/>
        </authorList>
    </citation>
    <scope>NUCLEOTIDE SEQUENCE [LARGE SCALE GENOMIC DNA]</scope>
    <source>
        <strain evidence="1 2">CBS 277.49</strain>
    </source>
</reference>
<dbReference type="EMBL" id="AMYB01000003">
    <property type="protein sequence ID" value="OAD05291.1"/>
    <property type="molecule type" value="Genomic_DNA"/>
</dbReference>
<evidence type="ECO:0000313" key="1">
    <source>
        <dbReference type="EMBL" id="OAD05291.1"/>
    </source>
</evidence>
<proteinExistence type="predicted"/>
<dbReference type="VEuPathDB" id="FungiDB:MUCCIDRAFT_109148"/>
<dbReference type="OrthoDB" id="2441661at2759"/>
<dbReference type="AlphaFoldDB" id="A0A168MRW9"/>
<gene>
    <name evidence="1" type="ORF">MUCCIDRAFT_109148</name>
</gene>
<accession>A0A168MRW9</accession>
<organism evidence="1 2">
    <name type="scientific">Mucor lusitanicus CBS 277.49</name>
    <dbReference type="NCBI Taxonomy" id="747725"/>
    <lineage>
        <taxon>Eukaryota</taxon>
        <taxon>Fungi</taxon>
        <taxon>Fungi incertae sedis</taxon>
        <taxon>Mucoromycota</taxon>
        <taxon>Mucoromycotina</taxon>
        <taxon>Mucoromycetes</taxon>
        <taxon>Mucorales</taxon>
        <taxon>Mucorineae</taxon>
        <taxon>Mucoraceae</taxon>
        <taxon>Mucor</taxon>
    </lineage>
</organism>